<dbReference type="Proteomes" id="UP000475214">
    <property type="component" value="Unassembled WGS sequence"/>
</dbReference>
<keyword evidence="4" id="KW-1185">Reference proteome</keyword>
<comment type="caution">
    <text evidence="3">The sequence shown here is derived from an EMBL/GenBank/DDBJ whole genome shotgun (WGS) entry which is preliminary data.</text>
</comment>
<evidence type="ECO:0000313" key="4">
    <source>
        <dbReference type="Proteomes" id="UP000475214"/>
    </source>
</evidence>
<protein>
    <submittedName>
        <fullName evidence="3">Uncharacterized protein</fullName>
    </submittedName>
</protein>
<sequence>MTMTVVRSGAWRRSRHAPRHAPRGRRSRLVTLHLRARGAPALLLGIVAVALAGWGLADWLVHREPTPTPQARMSVVVVAPLMAATLASPGLGGAAEELERSLPAPWRRYRLVHVLVVAAVIGAVLAVTGLWEPRTYGAAELVRNTLGFTGLIVGAAVVMGTRLAWLPALAYGTAVYAIAPRPIASGTAWWTWPVQPWSAGAAVTVSVGIFVIGLTLYGVLGARVSSSAS</sequence>
<dbReference type="RefSeq" id="WP_163743099.1">
    <property type="nucleotide sequence ID" value="NZ_JAAGOA010000022.1"/>
</dbReference>
<keyword evidence="2" id="KW-0472">Membrane</keyword>
<dbReference type="AlphaFoldDB" id="A0A6L9SFL3"/>
<evidence type="ECO:0000256" key="1">
    <source>
        <dbReference type="SAM" id="MobiDB-lite"/>
    </source>
</evidence>
<keyword evidence="2" id="KW-1133">Transmembrane helix</keyword>
<feature type="transmembrane region" description="Helical" evidence="2">
    <location>
        <begin position="199"/>
        <end position="220"/>
    </location>
</feature>
<gene>
    <name evidence="3" type="ORF">G1H10_25025</name>
</gene>
<name>A0A6L9SFL3_9ACTN</name>
<dbReference type="EMBL" id="JAAGOA010000022">
    <property type="protein sequence ID" value="NEE03434.1"/>
    <property type="molecule type" value="Genomic_DNA"/>
</dbReference>
<feature type="region of interest" description="Disordered" evidence="1">
    <location>
        <begin position="1"/>
        <end position="24"/>
    </location>
</feature>
<accession>A0A6L9SFL3</accession>
<feature type="transmembrane region" description="Helical" evidence="2">
    <location>
        <begin position="73"/>
        <end position="91"/>
    </location>
</feature>
<feature type="transmembrane region" description="Helical" evidence="2">
    <location>
        <begin position="111"/>
        <end position="131"/>
    </location>
</feature>
<proteinExistence type="predicted"/>
<evidence type="ECO:0000256" key="2">
    <source>
        <dbReference type="SAM" id="Phobius"/>
    </source>
</evidence>
<feature type="transmembrane region" description="Helical" evidence="2">
    <location>
        <begin position="41"/>
        <end position="61"/>
    </location>
</feature>
<keyword evidence="2" id="KW-0812">Transmembrane</keyword>
<feature type="transmembrane region" description="Helical" evidence="2">
    <location>
        <begin position="151"/>
        <end position="179"/>
    </location>
</feature>
<organism evidence="3 4">
    <name type="scientific">Phytoactinopolyspora halotolerans</name>
    <dbReference type="NCBI Taxonomy" id="1981512"/>
    <lineage>
        <taxon>Bacteria</taxon>
        <taxon>Bacillati</taxon>
        <taxon>Actinomycetota</taxon>
        <taxon>Actinomycetes</taxon>
        <taxon>Jiangellales</taxon>
        <taxon>Jiangellaceae</taxon>
        <taxon>Phytoactinopolyspora</taxon>
    </lineage>
</organism>
<reference evidence="3 4" key="1">
    <citation type="submission" date="2020-02" db="EMBL/GenBank/DDBJ databases">
        <authorList>
            <person name="Li X.-J."/>
            <person name="Han X.-M."/>
        </authorList>
    </citation>
    <scope>NUCLEOTIDE SEQUENCE [LARGE SCALE GENOMIC DNA]</scope>
    <source>
        <strain evidence="3 4">CCTCC AB 2017055</strain>
    </source>
</reference>
<feature type="compositionally biased region" description="Basic residues" evidence="1">
    <location>
        <begin position="10"/>
        <end position="24"/>
    </location>
</feature>
<evidence type="ECO:0000313" key="3">
    <source>
        <dbReference type="EMBL" id="NEE03434.1"/>
    </source>
</evidence>